<dbReference type="SUPFAM" id="SSF52374">
    <property type="entry name" value="Nucleotidylyl transferase"/>
    <property type="match status" value="1"/>
</dbReference>
<dbReference type="InterPro" id="IPR036986">
    <property type="entry name" value="S4_RNA-bd_sf"/>
</dbReference>
<evidence type="ECO:0000256" key="3">
    <source>
        <dbReference type="ARBA" id="ARBA00022598"/>
    </source>
</evidence>
<evidence type="ECO:0000256" key="4">
    <source>
        <dbReference type="ARBA" id="ARBA00022664"/>
    </source>
</evidence>
<evidence type="ECO:0000256" key="9">
    <source>
        <dbReference type="ARBA" id="ARBA00048248"/>
    </source>
</evidence>
<evidence type="ECO:0000256" key="6">
    <source>
        <dbReference type="ARBA" id="ARBA00022840"/>
    </source>
</evidence>
<dbReference type="InterPro" id="IPR001412">
    <property type="entry name" value="aa-tRNA-synth_I_CS"/>
</dbReference>
<dbReference type="InterPro" id="IPR002305">
    <property type="entry name" value="aa-tRNA-synth_Ic"/>
</dbReference>
<keyword evidence="5 10" id="KW-0547">Nucleotide-binding</keyword>
<dbReference type="PRINTS" id="PR01040">
    <property type="entry name" value="TRNASYNTHTYR"/>
</dbReference>
<keyword evidence="6 10" id="KW-0067">ATP-binding</keyword>
<sequence>MSSSAILSAARGSPSTLCRRCLIRSLAARRQQTRSIATTFLEKQEEARKIWEEKAEQIKAGKAPHIWDTFKERGFIKDIAGTEDQIKELMRVKRIGAYVGIDPTAPSLHVGHLLPLMALFWMYLNGFRAVTVIGGATVKIGDPTGRLQSRDPLSRTDITMNITKIHYQLKRIWTNVEQQGERFGYKKQTRIWSRALVNNSMWYNNLSFIEVVSRLFKGMRLGPMLSRETVKRKMEEGDGMGLDEFVYPLMQGWDWWYLFSKQGVQMQIGGSDQYGNIVSGIDCVKRIRDSEPNPLEKMPSDFLHSIFGFTVPLLTDPSGAKFGKSAGNAIWLDQFMTSSFDLYGYFVRRPDNDVEGLLKLFTFLPLEEISKVMEKQNEDPSKRHAQHTLAYEVVALIYGLKEATDVQARHRGMYAKPGDKLVTSYPSNEPPTANMAANFQIDVKLPASLILGKSISRILFAAGLADSVSDGNRLTQHQGAYIGGSPGQAASINKGMDYGELTFTPIKNWFPQDTKNFLIEGKLLILRRGKHFVRVVEMVSDEEWAASGQMYPGEPGTGRVRLLKEALTKAAQEQNLGLQNPVLKKKLLDGAISLYSLKGKAISKELEKHIPESLQIDNNRAKQILDKSLRYVPENGPRATKVKTEIIDEVLERARETLERREAEEAARIQKLKDTPQPAPSISKIRIIRHLT</sequence>
<keyword evidence="11" id="KW-0175">Coiled coil</keyword>
<dbReference type="Pfam" id="PF16714">
    <property type="entry name" value="TyrRSs_C"/>
    <property type="match status" value="1"/>
</dbReference>
<evidence type="ECO:0000256" key="8">
    <source>
        <dbReference type="ARBA" id="ARBA00023146"/>
    </source>
</evidence>
<evidence type="ECO:0000313" key="13">
    <source>
        <dbReference type="EMBL" id="KAK6949569.1"/>
    </source>
</evidence>
<dbReference type="NCBIfam" id="TIGR00234">
    <property type="entry name" value="tyrS"/>
    <property type="match status" value="1"/>
</dbReference>
<dbReference type="InterPro" id="IPR002307">
    <property type="entry name" value="Tyr-tRNA-ligase"/>
</dbReference>
<dbReference type="Gene3D" id="3.10.290.10">
    <property type="entry name" value="RNA-binding S4 domain"/>
    <property type="match status" value="1"/>
</dbReference>
<dbReference type="GO" id="GO:0005759">
    <property type="term" value="C:mitochondrial matrix"/>
    <property type="evidence" value="ECO:0007669"/>
    <property type="project" value="UniProtKB-SubCell"/>
</dbReference>
<accession>A0AAX6MA98</accession>
<dbReference type="EMBL" id="JBANMG010000009">
    <property type="protein sequence ID" value="KAK6949569.1"/>
    <property type="molecule type" value="Genomic_DNA"/>
</dbReference>
<dbReference type="FunFam" id="1.10.240.10:FF:000001">
    <property type="entry name" value="Tyrosine--tRNA ligase"/>
    <property type="match status" value="1"/>
</dbReference>
<evidence type="ECO:0000256" key="5">
    <source>
        <dbReference type="ARBA" id="ARBA00022741"/>
    </source>
</evidence>
<dbReference type="AlphaFoldDB" id="A0AAX6MA98"/>
<keyword evidence="7 10" id="KW-0648">Protein biosynthesis</keyword>
<dbReference type="GO" id="GO:0005524">
    <property type="term" value="F:ATP binding"/>
    <property type="evidence" value="ECO:0007669"/>
    <property type="project" value="UniProtKB-KW"/>
</dbReference>
<dbReference type="Gene3D" id="1.10.240.10">
    <property type="entry name" value="Tyrosyl-Transfer RNA Synthetase"/>
    <property type="match status" value="1"/>
</dbReference>
<feature type="domain" description="Tyrosyl-tRNA synthetase C-terminal" evidence="12">
    <location>
        <begin position="434"/>
        <end position="555"/>
    </location>
</feature>
<keyword evidence="8 10" id="KW-0030">Aminoacyl-tRNA synthetase</keyword>
<proteinExistence type="inferred from homology"/>
<dbReference type="GO" id="GO:0003723">
    <property type="term" value="F:RNA binding"/>
    <property type="evidence" value="ECO:0007669"/>
    <property type="project" value="InterPro"/>
</dbReference>
<comment type="subcellular location">
    <subcellularLocation>
        <location evidence="1">Mitochondrion matrix</location>
    </subcellularLocation>
</comment>
<comment type="caution">
    <text evidence="13">The sequence shown here is derived from an EMBL/GenBank/DDBJ whole genome shotgun (WGS) entry which is preliminary data.</text>
</comment>
<dbReference type="GO" id="GO:0004831">
    <property type="term" value="F:tyrosine-tRNA ligase activity"/>
    <property type="evidence" value="ECO:0007669"/>
    <property type="project" value="UniProtKB-EC"/>
</dbReference>
<dbReference type="Proteomes" id="UP001369815">
    <property type="component" value="Unassembled WGS sequence"/>
</dbReference>
<dbReference type="FunFam" id="3.40.50.620:FF:000227">
    <property type="entry name" value="Tyrosine--tRNA ligase"/>
    <property type="match status" value="1"/>
</dbReference>
<keyword evidence="3 10" id="KW-0436">Ligase</keyword>
<dbReference type="PANTHER" id="PTHR11766">
    <property type="entry name" value="TYROSYL-TRNA SYNTHETASE"/>
    <property type="match status" value="1"/>
</dbReference>
<reference evidence="13 14" key="1">
    <citation type="journal article" date="2024" name="Front Chem Biol">
        <title>Unveiling the potential of Daldinia eschscholtzii MFLUCC 19-0629 through bioactivity and bioinformatics studies for enhanced sustainable agriculture production.</title>
        <authorList>
            <person name="Brooks S."/>
            <person name="Weaver J.A."/>
            <person name="Klomchit A."/>
            <person name="Alharthi S.A."/>
            <person name="Onlamun T."/>
            <person name="Nurani R."/>
            <person name="Vong T.K."/>
            <person name="Alberti F."/>
            <person name="Greco C."/>
        </authorList>
    </citation>
    <scope>NUCLEOTIDE SEQUENCE [LARGE SCALE GENOMIC DNA]</scope>
    <source>
        <strain evidence="13">MFLUCC 19-0629</strain>
    </source>
</reference>
<evidence type="ECO:0000259" key="12">
    <source>
        <dbReference type="Pfam" id="PF16714"/>
    </source>
</evidence>
<evidence type="ECO:0000256" key="2">
    <source>
        <dbReference type="ARBA" id="ARBA00005594"/>
    </source>
</evidence>
<evidence type="ECO:0000313" key="14">
    <source>
        <dbReference type="Proteomes" id="UP001369815"/>
    </source>
</evidence>
<dbReference type="CDD" id="cd00805">
    <property type="entry name" value="TyrRS_core"/>
    <property type="match status" value="1"/>
</dbReference>
<protein>
    <recommendedName>
        <fullName evidence="10">Tyrosine--tRNA ligase</fullName>
        <ecNumber evidence="10">6.1.1.1</ecNumber>
    </recommendedName>
    <alternativeName>
        <fullName evidence="10">Tyrosyl-tRNA synthetase</fullName>
    </alternativeName>
</protein>
<gene>
    <name evidence="13" type="ORF">Daesc_009652</name>
</gene>
<dbReference type="EC" id="6.1.1.1" evidence="10"/>
<comment type="catalytic activity">
    <reaction evidence="9 10">
        <text>tRNA(Tyr) + L-tyrosine + ATP = L-tyrosyl-tRNA(Tyr) + AMP + diphosphate + H(+)</text>
        <dbReference type="Rhea" id="RHEA:10220"/>
        <dbReference type="Rhea" id="RHEA-COMP:9706"/>
        <dbReference type="Rhea" id="RHEA-COMP:9707"/>
        <dbReference type="ChEBI" id="CHEBI:15378"/>
        <dbReference type="ChEBI" id="CHEBI:30616"/>
        <dbReference type="ChEBI" id="CHEBI:33019"/>
        <dbReference type="ChEBI" id="CHEBI:58315"/>
        <dbReference type="ChEBI" id="CHEBI:78442"/>
        <dbReference type="ChEBI" id="CHEBI:78536"/>
        <dbReference type="ChEBI" id="CHEBI:456215"/>
        <dbReference type="EC" id="6.1.1.1"/>
    </reaction>
</comment>
<organism evidence="13 14">
    <name type="scientific">Daldinia eschscholtzii</name>
    <dbReference type="NCBI Taxonomy" id="292717"/>
    <lineage>
        <taxon>Eukaryota</taxon>
        <taxon>Fungi</taxon>
        <taxon>Dikarya</taxon>
        <taxon>Ascomycota</taxon>
        <taxon>Pezizomycotina</taxon>
        <taxon>Sordariomycetes</taxon>
        <taxon>Xylariomycetidae</taxon>
        <taxon>Xylariales</taxon>
        <taxon>Hypoxylaceae</taxon>
        <taxon>Daldinia</taxon>
    </lineage>
</organism>
<dbReference type="GO" id="GO:0005829">
    <property type="term" value="C:cytosol"/>
    <property type="evidence" value="ECO:0007669"/>
    <property type="project" value="TreeGrafter"/>
</dbReference>
<dbReference type="Pfam" id="PF00579">
    <property type="entry name" value="tRNA-synt_1b"/>
    <property type="match status" value="1"/>
</dbReference>
<dbReference type="GO" id="GO:0006397">
    <property type="term" value="P:mRNA processing"/>
    <property type="evidence" value="ECO:0007669"/>
    <property type="project" value="UniProtKB-KW"/>
</dbReference>
<comment type="similarity">
    <text evidence="2 10">Belongs to the class-I aminoacyl-tRNA synthetase family.</text>
</comment>
<name>A0AAX6MA98_9PEZI</name>
<dbReference type="PANTHER" id="PTHR11766:SF0">
    <property type="entry name" value="TYROSINE--TRNA LIGASE, MITOCHONDRIAL"/>
    <property type="match status" value="1"/>
</dbReference>
<keyword evidence="4" id="KW-0507">mRNA processing</keyword>
<evidence type="ECO:0000256" key="11">
    <source>
        <dbReference type="SAM" id="Coils"/>
    </source>
</evidence>
<dbReference type="PROSITE" id="PS00178">
    <property type="entry name" value="AA_TRNA_LIGASE_I"/>
    <property type="match status" value="1"/>
</dbReference>
<dbReference type="Gene3D" id="3.40.50.620">
    <property type="entry name" value="HUPs"/>
    <property type="match status" value="1"/>
</dbReference>
<dbReference type="GO" id="GO:0006437">
    <property type="term" value="P:tyrosyl-tRNA aminoacylation"/>
    <property type="evidence" value="ECO:0007669"/>
    <property type="project" value="InterPro"/>
</dbReference>
<evidence type="ECO:0000256" key="10">
    <source>
        <dbReference type="RuleBase" id="RU361234"/>
    </source>
</evidence>
<feature type="coiled-coil region" evidence="11">
    <location>
        <begin position="647"/>
        <end position="675"/>
    </location>
</feature>
<dbReference type="InterPro" id="IPR024088">
    <property type="entry name" value="Tyr-tRNA-ligase_bac-type"/>
</dbReference>
<evidence type="ECO:0000256" key="7">
    <source>
        <dbReference type="ARBA" id="ARBA00022917"/>
    </source>
</evidence>
<keyword evidence="14" id="KW-1185">Reference proteome</keyword>
<dbReference type="InterPro" id="IPR014729">
    <property type="entry name" value="Rossmann-like_a/b/a_fold"/>
</dbReference>
<evidence type="ECO:0000256" key="1">
    <source>
        <dbReference type="ARBA" id="ARBA00004305"/>
    </source>
</evidence>
<dbReference type="InterPro" id="IPR032005">
    <property type="entry name" value="TyrRSs_C"/>
</dbReference>